<evidence type="ECO:0000313" key="1">
    <source>
        <dbReference type="EMBL" id="KAG1371421.1"/>
    </source>
</evidence>
<name>A0A8K0NEA2_COCNU</name>
<organism evidence="1 2">
    <name type="scientific">Cocos nucifera</name>
    <name type="common">Coconut palm</name>
    <dbReference type="NCBI Taxonomy" id="13894"/>
    <lineage>
        <taxon>Eukaryota</taxon>
        <taxon>Viridiplantae</taxon>
        <taxon>Streptophyta</taxon>
        <taxon>Embryophyta</taxon>
        <taxon>Tracheophyta</taxon>
        <taxon>Spermatophyta</taxon>
        <taxon>Magnoliopsida</taxon>
        <taxon>Liliopsida</taxon>
        <taxon>Arecaceae</taxon>
        <taxon>Arecoideae</taxon>
        <taxon>Cocoseae</taxon>
        <taxon>Attaleinae</taxon>
        <taxon>Cocos</taxon>
    </lineage>
</organism>
<dbReference type="AlphaFoldDB" id="A0A8K0NEA2"/>
<comment type="caution">
    <text evidence="1">The sequence shown here is derived from an EMBL/GenBank/DDBJ whole genome shotgun (WGS) entry which is preliminary data.</text>
</comment>
<accession>A0A8K0NEA2</accession>
<reference evidence="1" key="1">
    <citation type="journal article" date="2017" name="Gigascience">
        <title>The genome draft of coconut (Cocos nucifera).</title>
        <authorList>
            <person name="Xiao Y."/>
            <person name="Xu P."/>
            <person name="Fan H."/>
            <person name="Baudouin L."/>
            <person name="Xia W."/>
            <person name="Bocs S."/>
            <person name="Xu J."/>
            <person name="Li Q."/>
            <person name="Guo A."/>
            <person name="Zhou L."/>
            <person name="Li J."/>
            <person name="Wu Y."/>
            <person name="Ma Z."/>
            <person name="Armero A."/>
            <person name="Issali A.E."/>
            <person name="Liu N."/>
            <person name="Peng M."/>
            <person name="Yang Y."/>
        </authorList>
    </citation>
    <scope>NUCLEOTIDE SEQUENCE</scope>
    <source>
        <tissue evidence="1">Spear leaf of Hainan Tall coconut</tissue>
    </source>
</reference>
<keyword evidence="2" id="KW-1185">Reference proteome</keyword>
<protein>
    <submittedName>
        <fullName evidence="1">Uncharacterized protein</fullName>
    </submittedName>
</protein>
<reference evidence="1" key="2">
    <citation type="submission" date="2019-07" db="EMBL/GenBank/DDBJ databases">
        <authorList>
            <person name="Yang Y."/>
            <person name="Bocs S."/>
            <person name="Baudouin L."/>
        </authorList>
    </citation>
    <scope>NUCLEOTIDE SEQUENCE</scope>
    <source>
        <tissue evidence="1">Spear leaf of Hainan Tall coconut</tissue>
    </source>
</reference>
<proteinExistence type="predicted"/>
<dbReference type="OrthoDB" id="768992at2759"/>
<dbReference type="Proteomes" id="UP000797356">
    <property type="component" value="Chromosome 16"/>
</dbReference>
<sequence>MIRSYDERNYVTNLSGSLNCGYERHLHEWLLHVRIKPTEQTWSQKLSYHDDYQEWASPKSNWHSLLFGEEG</sequence>
<dbReference type="EMBL" id="CM017887">
    <property type="protein sequence ID" value="KAG1371421.1"/>
    <property type="molecule type" value="Genomic_DNA"/>
</dbReference>
<evidence type="ECO:0000313" key="2">
    <source>
        <dbReference type="Proteomes" id="UP000797356"/>
    </source>
</evidence>
<gene>
    <name evidence="1" type="ORF">COCNU_16G005150</name>
</gene>